<evidence type="ECO:0000259" key="6">
    <source>
        <dbReference type="Pfam" id="PF08718"/>
    </source>
</evidence>
<organism evidence="7 8">
    <name type="scientific">Agrocybe chaxingu</name>
    <dbReference type="NCBI Taxonomy" id="84603"/>
    <lineage>
        <taxon>Eukaryota</taxon>
        <taxon>Fungi</taxon>
        <taxon>Dikarya</taxon>
        <taxon>Basidiomycota</taxon>
        <taxon>Agaricomycotina</taxon>
        <taxon>Agaricomycetes</taxon>
        <taxon>Agaricomycetidae</taxon>
        <taxon>Agaricales</taxon>
        <taxon>Agaricineae</taxon>
        <taxon>Strophariaceae</taxon>
        <taxon>Agrocybe</taxon>
    </lineage>
</organism>
<feature type="compositionally biased region" description="Polar residues" evidence="4">
    <location>
        <begin position="384"/>
        <end position="393"/>
    </location>
</feature>
<comment type="caution">
    <text evidence="7">The sequence shown here is derived from an EMBL/GenBank/DDBJ whole genome shotgun (WGS) entry which is preliminary data.</text>
</comment>
<proteinExistence type="inferred from homology"/>
<dbReference type="GO" id="GO:0006508">
    <property type="term" value="P:proteolysis"/>
    <property type="evidence" value="ECO:0007669"/>
    <property type="project" value="InterPro"/>
</dbReference>
<evidence type="ECO:0000256" key="1">
    <source>
        <dbReference type="ARBA" id="ARBA00009005"/>
    </source>
</evidence>
<evidence type="ECO:0000259" key="5">
    <source>
        <dbReference type="Pfam" id="PF00656"/>
    </source>
</evidence>
<keyword evidence="3" id="KW-0378">Hydrolase</keyword>
<feature type="compositionally biased region" description="Low complexity" evidence="4">
    <location>
        <begin position="197"/>
        <end position="207"/>
    </location>
</feature>
<dbReference type="InterPro" id="IPR014830">
    <property type="entry name" value="Glycolipid_transfer_prot_dom"/>
</dbReference>
<evidence type="ECO:0000313" key="8">
    <source>
        <dbReference type="Proteomes" id="UP001148786"/>
    </source>
</evidence>
<evidence type="ECO:0000313" key="7">
    <source>
        <dbReference type="EMBL" id="KAJ3504309.1"/>
    </source>
</evidence>
<dbReference type="PANTHER" id="PTHR48104">
    <property type="entry name" value="METACASPASE-4"/>
    <property type="match status" value="1"/>
</dbReference>
<dbReference type="GO" id="GO:0006915">
    <property type="term" value="P:apoptotic process"/>
    <property type="evidence" value="ECO:0007669"/>
    <property type="project" value="UniProtKB-KW"/>
</dbReference>
<keyword evidence="3" id="KW-0788">Thiol protease</keyword>
<dbReference type="GO" id="GO:0005737">
    <property type="term" value="C:cytoplasm"/>
    <property type="evidence" value="ECO:0007669"/>
    <property type="project" value="InterPro"/>
</dbReference>
<feature type="compositionally biased region" description="Basic residues" evidence="4">
    <location>
        <begin position="340"/>
        <end position="351"/>
    </location>
</feature>
<dbReference type="SUPFAM" id="SSF52129">
    <property type="entry name" value="Caspase-like"/>
    <property type="match status" value="1"/>
</dbReference>
<dbReference type="PANTHER" id="PTHR48104:SF30">
    <property type="entry name" value="METACASPASE-1"/>
    <property type="match status" value="1"/>
</dbReference>
<feature type="compositionally biased region" description="Basic and acidic residues" evidence="4">
    <location>
        <begin position="352"/>
        <end position="361"/>
    </location>
</feature>
<dbReference type="InterPro" id="IPR036497">
    <property type="entry name" value="GLTP_sf"/>
</dbReference>
<feature type="compositionally biased region" description="Basic and acidic residues" evidence="4">
    <location>
        <begin position="282"/>
        <end position="291"/>
    </location>
</feature>
<dbReference type="InterPro" id="IPR050452">
    <property type="entry name" value="Metacaspase"/>
</dbReference>
<feature type="compositionally biased region" description="Acidic residues" evidence="4">
    <location>
        <begin position="266"/>
        <end position="281"/>
    </location>
</feature>
<dbReference type="InterPro" id="IPR011600">
    <property type="entry name" value="Pept_C14_caspase"/>
</dbReference>
<dbReference type="InterPro" id="IPR029030">
    <property type="entry name" value="Caspase-like_dom_sf"/>
</dbReference>
<keyword evidence="2" id="KW-0053">Apoptosis</keyword>
<gene>
    <name evidence="7" type="ORF">NLJ89_g8001</name>
</gene>
<comment type="similarity">
    <text evidence="1">Belongs to the peptidase C14B family.</text>
</comment>
<sequence length="930" mass="102640">MTSMPLIRLDISRQKLLLDPNEPLPQFYPPPRAVMVTPIYDDKYASSSTPRSYDSDSRYHGSSGESERQSFVYVQPRSRPPSATHPHPPPAEHIHQHNPPPLSPSYISYPPSMPPIPSPSLPRTNVYTSTQSYTPSRSPIPVHPSYPSSISRSPGYRDAYDLYKRPHTSSSSNEPFGSQSSSAEHPSSHSHGDYTDSECSSSPSSSPREPHPRGVYTDSAYSSPSEPNAPLPIPERRHDAERRHRSPSYDRDYSRHRSRSRRSDGDDAYDSYGDNDEYGYTDEERYRETDGYGRASRSRYRYSDYPQQPQHQSQGYPPKPHSIDYAYEPSVREHYSTPHSHTHSHRSRSHTGHHEYSRHPTEPPGSGGIEPFYPHGLSSPAHATHSTYGSLTPSPGPVARPASTLQVPTQGRPQSQALSYVGSAHGSHTHSQAHHEHESSTLQVPTAGRPQSQAVSYAGSAHGSQVHPNHHSSALQAQTQGRPTSQTASYAGSAQPGSHPYEVPGKPSSAAKGALTYLRAMGVPQGVLDEAVKKYFEMLPPAPDFCLSRCTGGKKAVCIGINYIGQRKELNGCANDARNMRDFLIRHHGFPPEQILLLTDDDRANPLPTRKEMFNAMRWLIDGAKMHDSLFFHYSGHGGQQPDESGRELDGMDEVIFPVDFEQAGDIVDDDLHQVLVAPLAAGCRLTAIFDACHSGTVLDLPYLHSAHGRLRSLAHISMRARKRGVAPHADVICFAACKDDETSADTFHEDVAVGAMSWAFIQSLNRNPHQTYGDLLTDLRHTLVPRYNQKAQLSGTCPVSFADVPFTSTGVETQSFLEASDGLVQMFVSLWSFHEDLLGSGVFGFVQADIRGNISGVRSRYDTVKDASGTLEALVAIRAVPHRNDFYARIAQGGSIEKLDAELARWLEGLDHLVKHLATFLLEGGYGRV</sequence>
<reference evidence="7" key="1">
    <citation type="submission" date="2022-07" db="EMBL/GenBank/DDBJ databases">
        <title>Genome Sequence of Agrocybe chaxingu.</title>
        <authorList>
            <person name="Buettner E."/>
        </authorList>
    </citation>
    <scope>NUCLEOTIDE SEQUENCE</scope>
    <source>
        <strain evidence="7">MP-N11</strain>
    </source>
</reference>
<dbReference type="Gene3D" id="3.40.50.12660">
    <property type="match status" value="1"/>
</dbReference>
<dbReference type="Pfam" id="PF00656">
    <property type="entry name" value="Peptidase_C14"/>
    <property type="match status" value="1"/>
</dbReference>
<dbReference type="GO" id="GO:0004197">
    <property type="term" value="F:cysteine-type endopeptidase activity"/>
    <property type="evidence" value="ECO:0007669"/>
    <property type="project" value="InterPro"/>
</dbReference>
<feature type="compositionally biased region" description="Basic and acidic residues" evidence="4">
    <location>
        <begin position="234"/>
        <end position="265"/>
    </location>
</feature>
<feature type="compositionally biased region" description="Polar residues" evidence="4">
    <location>
        <begin position="403"/>
        <end position="418"/>
    </location>
</feature>
<dbReference type="Pfam" id="PF08718">
    <property type="entry name" value="GLTP"/>
    <property type="match status" value="1"/>
</dbReference>
<name>A0A9W8MUX5_9AGAR</name>
<feature type="compositionally biased region" description="Polar residues" evidence="4">
    <location>
        <begin position="168"/>
        <end position="177"/>
    </location>
</feature>
<keyword evidence="3" id="KW-0645">Protease</keyword>
<protein>
    <submittedName>
        <fullName evidence="7">Uncharacterized protein</fullName>
    </submittedName>
</protein>
<feature type="compositionally biased region" description="Polar residues" evidence="4">
    <location>
        <begin position="306"/>
        <end position="315"/>
    </location>
</feature>
<feature type="compositionally biased region" description="Polar residues" evidence="4">
    <location>
        <begin position="440"/>
        <end position="455"/>
    </location>
</feature>
<dbReference type="Proteomes" id="UP001148786">
    <property type="component" value="Unassembled WGS sequence"/>
</dbReference>
<dbReference type="OrthoDB" id="3223806at2759"/>
<feature type="compositionally biased region" description="Polar residues" evidence="4">
    <location>
        <begin position="462"/>
        <end position="496"/>
    </location>
</feature>
<keyword evidence="8" id="KW-1185">Reference proteome</keyword>
<dbReference type="Gene3D" id="1.10.3520.10">
    <property type="entry name" value="Glycolipid transfer protein"/>
    <property type="match status" value="1"/>
</dbReference>
<feature type="domain" description="Glycolipid transfer protein" evidence="6">
    <location>
        <begin position="812"/>
        <end position="876"/>
    </location>
</feature>
<dbReference type="GO" id="GO:0120013">
    <property type="term" value="F:lipid transfer activity"/>
    <property type="evidence" value="ECO:0007669"/>
    <property type="project" value="InterPro"/>
</dbReference>
<feature type="domain" description="Peptidase C14 caspase" evidence="5">
    <location>
        <begin position="554"/>
        <end position="794"/>
    </location>
</feature>
<accession>A0A9W8MUX5</accession>
<evidence type="ECO:0000256" key="2">
    <source>
        <dbReference type="ARBA" id="ARBA00022703"/>
    </source>
</evidence>
<evidence type="ECO:0000256" key="4">
    <source>
        <dbReference type="SAM" id="MobiDB-lite"/>
    </source>
</evidence>
<feature type="compositionally biased region" description="Low complexity" evidence="4">
    <location>
        <begin position="76"/>
        <end position="85"/>
    </location>
</feature>
<dbReference type="SUPFAM" id="SSF110004">
    <property type="entry name" value="Glycolipid transfer protein, GLTP"/>
    <property type="match status" value="1"/>
</dbReference>
<feature type="compositionally biased region" description="Pro residues" evidence="4">
    <location>
        <begin position="111"/>
        <end position="120"/>
    </location>
</feature>
<feature type="region of interest" description="Disordered" evidence="4">
    <location>
        <begin position="43"/>
        <end position="509"/>
    </location>
</feature>
<dbReference type="EMBL" id="JANKHO010001027">
    <property type="protein sequence ID" value="KAJ3504309.1"/>
    <property type="molecule type" value="Genomic_DNA"/>
</dbReference>
<evidence type="ECO:0000256" key="3">
    <source>
        <dbReference type="ARBA" id="ARBA00022807"/>
    </source>
</evidence>
<dbReference type="AlphaFoldDB" id="A0A9W8MUX5"/>
<feature type="compositionally biased region" description="Polar residues" evidence="4">
    <location>
        <begin position="123"/>
        <end position="137"/>
    </location>
</feature>